<dbReference type="GeneID" id="92861971"/>
<reference evidence="4 5" key="1">
    <citation type="journal article" date="2004" name="Genome Biol.">
        <title>Complete genome sequence of the industrial bacterium Bacillus licheniformis and comparisons with closely related Bacillus species.</title>
        <authorList>
            <person name="Rey M.W."/>
            <person name="Ramaiya P."/>
            <person name="Nelson B.A."/>
            <person name="Brody-Karpin S.D."/>
            <person name="Zaretsky E.J."/>
            <person name="Tang M."/>
            <person name="Lopez de Leon A."/>
            <person name="Xiang H."/>
            <person name="Gusti V."/>
            <person name="Clausen I.G."/>
            <person name="Olsen P.B."/>
            <person name="Rasmussen M.D."/>
            <person name="Andersen J.T."/>
            <person name="Jorgensen P.L."/>
            <person name="Larsen T.S."/>
            <person name="Sorokin A."/>
            <person name="Bolotin A."/>
            <person name="Lapidus A."/>
            <person name="Galleron N."/>
            <person name="Ehrlich S.D."/>
            <person name="Berka R.M."/>
        </authorList>
    </citation>
    <scope>NUCLEOTIDE SEQUENCE [LARGE SCALE GENOMIC DNA]</scope>
    <source>
        <strain evidence="5">ATCC 14580 / DSM 13 / JCM 2505 / CCUG 7422 / NBRC 12200 / NCIMB 9375 / NCTC 10341 / NRRL NRS-1264 / Gibson 46</strain>
    </source>
</reference>
<dbReference type="HOGENOM" id="CLU_1227922_0_0_9"/>
<evidence type="ECO:0000256" key="1">
    <source>
        <dbReference type="ARBA" id="ARBA00093462"/>
    </source>
</evidence>
<evidence type="ECO:0000313" key="5">
    <source>
        <dbReference type="Proteomes" id="UP000000606"/>
    </source>
</evidence>
<dbReference type="EMBL" id="CP000002">
    <property type="protein sequence ID" value="AAU22993.1"/>
    <property type="molecule type" value="Genomic_DNA"/>
</dbReference>
<dbReference type="eggNOG" id="COG3935">
    <property type="taxonomic scope" value="Bacteria"/>
</dbReference>
<dbReference type="AlphaFoldDB" id="Q62W65"/>
<organism evidence="4 5">
    <name type="scientific">Bacillus licheniformis (strain ATCC 14580 / DSM 13 / JCM 2505 / CCUG 7422 / NBRC 12200 / NCIMB 9375 / NCTC 10341 / NRRL NRS-1264 / Gibson 46)</name>
    <dbReference type="NCBI Taxonomy" id="279010"/>
    <lineage>
        <taxon>Bacteria</taxon>
        <taxon>Bacillati</taxon>
        <taxon>Bacillota</taxon>
        <taxon>Bacilli</taxon>
        <taxon>Bacillales</taxon>
        <taxon>Bacillaceae</taxon>
        <taxon>Bacillus</taxon>
    </lineage>
</organism>
<evidence type="ECO:0000259" key="3">
    <source>
        <dbReference type="Pfam" id="PF07261"/>
    </source>
</evidence>
<feature type="compositionally biased region" description="Basic and acidic residues" evidence="2">
    <location>
        <begin position="202"/>
        <end position="218"/>
    </location>
</feature>
<dbReference type="Pfam" id="PF07261">
    <property type="entry name" value="DnaB_2"/>
    <property type="match status" value="1"/>
</dbReference>
<name>Q62W65_BACLD</name>
<dbReference type="RefSeq" id="WP_011197850.1">
    <property type="nucleotide sequence ID" value="NC_006270.3"/>
</dbReference>
<dbReference type="KEGG" id="bli:BL01001"/>
<dbReference type="InterPro" id="IPR034829">
    <property type="entry name" value="DnaD-like_sf"/>
</dbReference>
<dbReference type="InterPro" id="IPR006343">
    <property type="entry name" value="DnaB/C_C"/>
</dbReference>
<feature type="region of interest" description="Disordered" evidence="2">
    <location>
        <begin position="191"/>
        <end position="235"/>
    </location>
</feature>
<dbReference type="Gene3D" id="1.10.10.630">
    <property type="entry name" value="DnaD domain-like"/>
    <property type="match status" value="1"/>
</dbReference>
<proteinExistence type="inferred from homology"/>
<dbReference type="SUPFAM" id="SSF158499">
    <property type="entry name" value="DnaD domain-like"/>
    <property type="match status" value="1"/>
</dbReference>
<dbReference type="NCBIfam" id="TIGR01446">
    <property type="entry name" value="DnaD_dom"/>
    <property type="match status" value="1"/>
</dbReference>
<keyword evidence="5" id="KW-1185">Reference proteome</keyword>
<feature type="domain" description="DnaB/C C-terminal" evidence="3">
    <location>
        <begin position="128"/>
        <end position="183"/>
    </location>
</feature>
<protein>
    <submittedName>
        <fullName evidence="4">Hypothetical phage related,DNA binding protein</fullName>
    </submittedName>
</protein>
<sequence length="235" mass="27302">MDMQGMGCVVLPRLPFKDERDEIIYDHLFKRAEYRQGKELDIGQTIIKITHLAERFNWSAVQIKYSLDRMARQGYLKIDRLPQKRGFIVTIVNYAEYTRFENYKKKKAPVSDPTEGKEEDKNMKTNPFQFFEDEGFGLLSSFLADMLKGLIDDYGEEKVLDAMKEAVKRNARNMAYVQRLLQSNELKSKEWGNDYQAKKARKQSDQYKHGISKGDAKPSGKISPLFGPGRIRRKG</sequence>
<accession>Q62W65</accession>
<dbReference type="Proteomes" id="UP000000606">
    <property type="component" value="Chromosome"/>
</dbReference>
<evidence type="ECO:0000313" key="4">
    <source>
        <dbReference type="EMBL" id="AAU22993.1"/>
    </source>
</evidence>
<comment type="similarity">
    <text evidence="1">Belongs to the DnaB/DnaD family.</text>
</comment>
<gene>
    <name evidence="4" type="primary">yqaL</name>
    <name evidence="4" type="ordered locus">BL01001</name>
</gene>
<evidence type="ECO:0000256" key="2">
    <source>
        <dbReference type="SAM" id="MobiDB-lite"/>
    </source>
</evidence>
<dbReference type="STRING" id="279010.BL01001"/>